<keyword evidence="3" id="KW-1185">Reference proteome</keyword>
<feature type="compositionally biased region" description="Basic and acidic residues" evidence="1">
    <location>
        <begin position="42"/>
        <end position="63"/>
    </location>
</feature>
<feature type="compositionally biased region" description="Basic and acidic residues" evidence="1">
    <location>
        <begin position="73"/>
        <end position="88"/>
    </location>
</feature>
<evidence type="ECO:0000256" key="1">
    <source>
        <dbReference type="SAM" id="MobiDB-lite"/>
    </source>
</evidence>
<organism evidence="2 3">
    <name type="scientific">Eimeria brunetti</name>
    <dbReference type="NCBI Taxonomy" id="51314"/>
    <lineage>
        <taxon>Eukaryota</taxon>
        <taxon>Sar</taxon>
        <taxon>Alveolata</taxon>
        <taxon>Apicomplexa</taxon>
        <taxon>Conoidasida</taxon>
        <taxon>Coccidia</taxon>
        <taxon>Eucoccidiorida</taxon>
        <taxon>Eimeriorina</taxon>
        <taxon>Eimeriidae</taxon>
        <taxon>Eimeria</taxon>
    </lineage>
</organism>
<dbReference type="VEuPathDB" id="ToxoDB:EBH_0021550"/>
<dbReference type="EMBL" id="HG711246">
    <property type="protein sequence ID" value="CDJ48665.1"/>
    <property type="molecule type" value="Genomic_DNA"/>
</dbReference>
<proteinExistence type="predicted"/>
<accession>U6LLI2</accession>
<feature type="region of interest" description="Disordered" evidence="1">
    <location>
        <begin position="1"/>
        <end position="22"/>
    </location>
</feature>
<dbReference type="Proteomes" id="UP000030750">
    <property type="component" value="Unassembled WGS sequence"/>
</dbReference>
<dbReference type="AlphaFoldDB" id="U6LLI2"/>
<reference evidence="2" key="1">
    <citation type="submission" date="2013-10" db="EMBL/GenBank/DDBJ databases">
        <title>Genomic analysis of the causative agents of coccidiosis in chickens.</title>
        <authorList>
            <person name="Reid A.J."/>
            <person name="Blake D."/>
            <person name="Billington K."/>
            <person name="Browne H."/>
            <person name="Dunn M."/>
            <person name="Hung S."/>
            <person name="Kawahara F."/>
            <person name="Miranda-Saavedra D."/>
            <person name="Mourier T."/>
            <person name="Nagra H."/>
            <person name="Otto T.D."/>
            <person name="Rawlings N."/>
            <person name="Sanchez A."/>
            <person name="Sanders M."/>
            <person name="Subramaniam C."/>
            <person name="Tay Y."/>
            <person name="Dear P."/>
            <person name="Doerig C."/>
            <person name="Gruber A."/>
            <person name="Parkinson J."/>
            <person name="Shirley M."/>
            <person name="Wan K.L."/>
            <person name="Berriman M."/>
            <person name="Tomley F."/>
            <person name="Pain A."/>
        </authorList>
    </citation>
    <scope>NUCLEOTIDE SEQUENCE [LARGE SCALE GENOMIC DNA]</scope>
    <source>
        <strain evidence="2">Houghton</strain>
    </source>
</reference>
<name>U6LLI2_9EIME</name>
<feature type="region of interest" description="Disordered" evidence="1">
    <location>
        <begin position="38"/>
        <end position="88"/>
    </location>
</feature>
<reference evidence="2" key="2">
    <citation type="submission" date="2013-10" db="EMBL/GenBank/DDBJ databases">
        <authorList>
            <person name="Aslett M."/>
        </authorList>
    </citation>
    <scope>NUCLEOTIDE SEQUENCE [LARGE SCALE GENOMIC DNA]</scope>
    <source>
        <strain evidence="2">Houghton</strain>
    </source>
</reference>
<evidence type="ECO:0000313" key="2">
    <source>
        <dbReference type="EMBL" id="CDJ48665.1"/>
    </source>
</evidence>
<protein>
    <submittedName>
        <fullName evidence="2">Uncharacterized protein</fullName>
    </submittedName>
</protein>
<gene>
    <name evidence="2" type="ORF">EBH_0021550</name>
</gene>
<evidence type="ECO:0000313" key="3">
    <source>
        <dbReference type="Proteomes" id="UP000030750"/>
    </source>
</evidence>
<sequence length="88" mass="9510">MRIETAGKPGYQTARPRVAGGPNAISVSQKWEMGLFGVGKRASAEPDEARKGQRSSAEQHEAESEPLCSRATEGTRESRLELQAKAPE</sequence>